<evidence type="ECO:0000313" key="2">
    <source>
        <dbReference type="Proteomes" id="UP000600071"/>
    </source>
</evidence>
<proteinExistence type="predicted"/>
<reference evidence="1" key="1">
    <citation type="journal article" date="2020" name="ISME J.">
        <title>Gammaproteobacteria mediating utilization of methyl-, sulfur- and petroleum organic compounds in deep ocean hydrothermal plumes.</title>
        <authorList>
            <person name="Zhou Z."/>
            <person name="Liu Y."/>
            <person name="Pan J."/>
            <person name="Cron B.R."/>
            <person name="Toner B.M."/>
            <person name="Anantharaman K."/>
            <person name="Breier J.A."/>
            <person name="Dick G.J."/>
            <person name="Li M."/>
        </authorList>
    </citation>
    <scope>NUCLEOTIDE SEQUENCE</scope>
    <source>
        <strain evidence="1">SZUA-1523</strain>
    </source>
</reference>
<dbReference type="AlphaFoldDB" id="A0A832ZTJ4"/>
<evidence type="ECO:0000313" key="1">
    <source>
        <dbReference type="EMBL" id="HIQ24173.1"/>
    </source>
</evidence>
<sequence length="69" mass="7427">MYTGPTGGAGEPGLLRRGAGWVAETLKSFTDIIVDYELSVEEATPTEGPVRGRIVFVDGSQLEFLAVLW</sequence>
<organism evidence="1 2">
    <name type="scientific">Pyrodictium delaneyi</name>
    <dbReference type="NCBI Taxonomy" id="1273541"/>
    <lineage>
        <taxon>Archaea</taxon>
        <taxon>Thermoproteota</taxon>
        <taxon>Thermoprotei</taxon>
        <taxon>Desulfurococcales</taxon>
        <taxon>Pyrodictiaceae</taxon>
        <taxon>Pyrodictium</taxon>
    </lineage>
</organism>
<dbReference type="EMBL" id="DQVR01000085">
    <property type="protein sequence ID" value="HIQ24173.1"/>
    <property type="molecule type" value="Genomic_DNA"/>
</dbReference>
<comment type="caution">
    <text evidence="1">The sequence shown here is derived from an EMBL/GenBank/DDBJ whole genome shotgun (WGS) entry which is preliminary data.</text>
</comment>
<name>A0A832ZTJ4_9CREN</name>
<protein>
    <submittedName>
        <fullName evidence="1">Uncharacterized protein</fullName>
    </submittedName>
</protein>
<gene>
    <name evidence="1" type="ORF">EYH50_03900</name>
</gene>
<accession>A0A832ZTJ4</accession>
<dbReference type="Proteomes" id="UP000600071">
    <property type="component" value="Unassembled WGS sequence"/>
</dbReference>